<evidence type="ECO:0000256" key="2">
    <source>
        <dbReference type="ARBA" id="ARBA00022737"/>
    </source>
</evidence>
<name>A0AAD2E2R9_9LAMI</name>
<evidence type="ECO:0000256" key="1">
    <source>
        <dbReference type="ARBA" id="ARBA00022574"/>
    </source>
</evidence>
<dbReference type="PANTHER" id="PTHR14221:SF57">
    <property type="entry name" value="TRANSDUCIN_WD40 REPEAT-LIKE SUPERFAMILY PROTEIN"/>
    <property type="match status" value="1"/>
</dbReference>
<organism evidence="3 4">
    <name type="scientific">Fraxinus pennsylvanica</name>
    <dbReference type="NCBI Taxonomy" id="56036"/>
    <lineage>
        <taxon>Eukaryota</taxon>
        <taxon>Viridiplantae</taxon>
        <taxon>Streptophyta</taxon>
        <taxon>Embryophyta</taxon>
        <taxon>Tracheophyta</taxon>
        <taxon>Spermatophyta</taxon>
        <taxon>Magnoliopsida</taxon>
        <taxon>eudicotyledons</taxon>
        <taxon>Gunneridae</taxon>
        <taxon>Pentapetalae</taxon>
        <taxon>asterids</taxon>
        <taxon>lamiids</taxon>
        <taxon>Lamiales</taxon>
        <taxon>Oleaceae</taxon>
        <taxon>Oleeae</taxon>
        <taxon>Fraxinus</taxon>
    </lineage>
</organism>
<keyword evidence="2" id="KW-0677">Repeat</keyword>
<dbReference type="PANTHER" id="PTHR14221">
    <property type="entry name" value="WD REPEAT DOMAIN 44"/>
    <property type="match status" value="1"/>
</dbReference>
<evidence type="ECO:0000313" key="3">
    <source>
        <dbReference type="EMBL" id="CAI9775059.1"/>
    </source>
</evidence>
<reference evidence="3" key="1">
    <citation type="submission" date="2023-05" db="EMBL/GenBank/DDBJ databases">
        <authorList>
            <person name="Huff M."/>
        </authorList>
    </citation>
    <scope>NUCLEOTIDE SEQUENCE</scope>
</reference>
<dbReference type="InterPro" id="IPR040324">
    <property type="entry name" value="WDR44/Dgr2"/>
</dbReference>
<keyword evidence="1" id="KW-0853">WD repeat</keyword>
<dbReference type="Proteomes" id="UP000834106">
    <property type="component" value="Chromosome 13"/>
</dbReference>
<keyword evidence="4" id="KW-1185">Reference proteome</keyword>
<sequence length="104" mass="11532">MLKERSALITGQDIHAHEGAILTMKSNLDGQYLASAGKMVNHRADLPPLMVEKDKASKFTSLRKAPNSSCIVFPSKVFQILEKSLHVFQGHNGLWRDLGSFIVN</sequence>
<proteinExistence type="predicted"/>
<protein>
    <submittedName>
        <fullName evidence="3">Uncharacterized protein</fullName>
    </submittedName>
</protein>
<dbReference type="AlphaFoldDB" id="A0AAD2E2R9"/>
<evidence type="ECO:0000313" key="4">
    <source>
        <dbReference type="Proteomes" id="UP000834106"/>
    </source>
</evidence>
<dbReference type="EMBL" id="OU503048">
    <property type="protein sequence ID" value="CAI9775059.1"/>
    <property type="molecule type" value="Genomic_DNA"/>
</dbReference>
<gene>
    <name evidence="3" type="ORF">FPE_LOCUS22489</name>
</gene>
<accession>A0AAD2E2R9</accession>